<dbReference type="Pfam" id="PF11011">
    <property type="entry name" value="DUF2849"/>
    <property type="match status" value="1"/>
</dbReference>
<dbReference type="EMBL" id="CZQD01000022">
    <property type="protein sequence ID" value="CUS56402.1"/>
    <property type="molecule type" value="Genomic_DNA"/>
</dbReference>
<evidence type="ECO:0008006" key="2">
    <source>
        <dbReference type="Google" id="ProtNLM"/>
    </source>
</evidence>
<sequence length="101" mass="10881">MTSVRPKLKPDTPKAVTAWETATGQNVWMAADGSWTQDVSKVAAFTGDEAEARLADAQTQEGIVTDPYFMEVTETGEITGRETLRETIRAKGPTVSYGEGA</sequence>
<proteinExistence type="predicted"/>
<reference evidence="1" key="1">
    <citation type="submission" date="2015-10" db="EMBL/GenBank/DDBJ databases">
        <authorList>
            <person name="Gilbert D.G."/>
        </authorList>
    </citation>
    <scope>NUCLEOTIDE SEQUENCE</scope>
</reference>
<name>A0A170PTG3_9ZZZZ</name>
<dbReference type="AlphaFoldDB" id="A0A170PTG3"/>
<protein>
    <recommendedName>
        <fullName evidence="2">DUF2849 domain-containing protein</fullName>
    </recommendedName>
</protein>
<organism evidence="1">
    <name type="scientific">hydrothermal vent metagenome</name>
    <dbReference type="NCBI Taxonomy" id="652676"/>
    <lineage>
        <taxon>unclassified sequences</taxon>
        <taxon>metagenomes</taxon>
        <taxon>ecological metagenomes</taxon>
    </lineage>
</organism>
<gene>
    <name evidence="1" type="ORF">MGWOODY_Hyp397</name>
</gene>
<dbReference type="InterPro" id="IPR021270">
    <property type="entry name" value="DUF2849"/>
</dbReference>
<evidence type="ECO:0000313" key="1">
    <source>
        <dbReference type="EMBL" id="CUS56402.1"/>
    </source>
</evidence>
<accession>A0A170PTG3</accession>